<evidence type="ECO:0008006" key="6">
    <source>
        <dbReference type="Google" id="ProtNLM"/>
    </source>
</evidence>
<evidence type="ECO:0000313" key="5">
    <source>
        <dbReference type="Proteomes" id="UP000013827"/>
    </source>
</evidence>
<dbReference type="PaxDb" id="2903-EOD29230"/>
<dbReference type="EnsemblProtists" id="EOD29230">
    <property type="protein sequence ID" value="EOD29230"/>
    <property type="gene ID" value="EMIHUDRAFT_449827"/>
</dbReference>
<dbReference type="RefSeq" id="XP_005781659.1">
    <property type="nucleotide sequence ID" value="XM_005781602.1"/>
</dbReference>
<dbReference type="eggNOG" id="KOG4197">
    <property type="taxonomic scope" value="Eukaryota"/>
</dbReference>
<organism evidence="4 5">
    <name type="scientific">Emiliania huxleyi (strain CCMP1516)</name>
    <dbReference type="NCBI Taxonomy" id="280463"/>
    <lineage>
        <taxon>Eukaryota</taxon>
        <taxon>Haptista</taxon>
        <taxon>Haptophyta</taxon>
        <taxon>Prymnesiophyceae</taxon>
        <taxon>Isochrysidales</taxon>
        <taxon>Noelaerhabdaceae</taxon>
        <taxon>Emiliania</taxon>
    </lineage>
</organism>
<feature type="chain" id="PRO_5044190415" description="Pentacotripeptide-repeat region of PRORP domain-containing protein" evidence="3">
    <location>
        <begin position="21"/>
        <end position="467"/>
    </location>
</feature>
<dbReference type="HOGENOM" id="CLU_585873_0_0_1"/>
<dbReference type="KEGG" id="ehx:EMIHUDRAFT_449827"/>
<protein>
    <recommendedName>
        <fullName evidence="6">Pentacotripeptide-repeat region of PRORP domain-containing protein</fullName>
    </recommendedName>
</protein>
<dbReference type="Pfam" id="PF01535">
    <property type="entry name" value="PPR"/>
    <property type="match status" value="2"/>
</dbReference>
<reference evidence="5" key="1">
    <citation type="journal article" date="2013" name="Nature">
        <title>Pan genome of the phytoplankton Emiliania underpins its global distribution.</title>
        <authorList>
            <person name="Read B.A."/>
            <person name="Kegel J."/>
            <person name="Klute M.J."/>
            <person name="Kuo A."/>
            <person name="Lefebvre S.C."/>
            <person name="Maumus F."/>
            <person name="Mayer C."/>
            <person name="Miller J."/>
            <person name="Monier A."/>
            <person name="Salamov A."/>
            <person name="Young J."/>
            <person name="Aguilar M."/>
            <person name="Claverie J.M."/>
            <person name="Frickenhaus S."/>
            <person name="Gonzalez K."/>
            <person name="Herman E.K."/>
            <person name="Lin Y.C."/>
            <person name="Napier J."/>
            <person name="Ogata H."/>
            <person name="Sarno A.F."/>
            <person name="Shmutz J."/>
            <person name="Schroeder D."/>
            <person name="de Vargas C."/>
            <person name="Verret F."/>
            <person name="von Dassow P."/>
            <person name="Valentin K."/>
            <person name="Van de Peer Y."/>
            <person name="Wheeler G."/>
            <person name="Dacks J.B."/>
            <person name="Delwiche C.F."/>
            <person name="Dyhrman S.T."/>
            <person name="Glockner G."/>
            <person name="John U."/>
            <person name="Richards T."/>
            <person name="Worden A.Z."/>
            <person name="Zhang X."/>
            <person name="Grigoriev I.V."/>
            <person name="Allen A.E."/>
            <person name="Bidle K."/>
            <person name="Borodovsky M."/>
            <person name="Bowler C."/>
            <person name="Brownlee C."/>
            <person name="Cock J.M."/>
            <person name="Elias M."/>
            <person name="Gladyshev V.N."/>
            <person name="Groth M."/>
            <person name="Guda C."/>
            <person name="Hadaegh A."/>
            <person name="Iglesias-Rodriguez M.D."/>
            <person name="Jenkins J."/>
            <person name="Jones B.M."/>
            <person name="Lawson T."/>
            <person name="Leese F."/>
            <person name="Lindquist E."/>
            <person name="Lobanov A."/>
            <person name="Lomsadze A."/>
            <person name="Malik S.B."/>
            <person name="Marsh M.E."/>
            <person name="Mackinder L."/>
            <person name="Mock T."/>
            <person name="Mueller-Roeber B."/>
            <person name="Pagarete A."/>
            <person name="Parker M."/>
            <person name="Probert I."/>
            <person name="Quesneville H."/>
            <person name="Raines C."/>
            <person name="Rensing S.A."/>
            <person name="Riano-Pachon D.M."/>
            <person name="Richier S."/>
            <person name="Rokitta S."/>
            <person name="Shiraiwa Y."/>
            <person name="Soanes D.M."/>
            <person name="van der Giezen M."/>
            <person name="Wahlund T.M."/>
            <person name="Williams B."/>
            <person name="Wilson W."/>
            <person name="Wolfe G."/>
            <person name="Wurch L.L."/>
        </authorList>
    </citation>
    <scope>NUCLEOTIDE SEQUENCE</scope>
</reference>
<dbReference type="InterPro" id="IPR011990">
    <property type="entry name" value="TPR-like_helical_dom_sf"/>
</dbReference>
<sequence length="467" mass="48412">MAGGTLLGLLALNLASRNRGTSVLPRTCAATASTAPVSGPVDRILEASRAGDWQRCVALLDEARAQHGSRLLARSLHATSLACSRAGEWAVAERLLLELVDTTGLAPRADAYNGAIRAASRAGDPKGASRLLQQMSDAGVEPDAVSYSCALAGLTSDPPAALALMQSMRDRGVQPSARCYSSALAACRRGRCGAEATRLLRQAEEQGLAPTEPDFLHGLVACGSSGAHAQGAALWARLRQLAADGALPPLSPKAFTAAIGLRAAAADADGAIALLGELEAAHGQPDLRAFNAALRACALASDAAAAEALLARVAEAGLRADSFSYAAAIRSCGTDTPRALSLLRDACTAAGAAPPVAVYGAALECCARGGAWREALDTLAQMRDAGVPADAGCYGAALHALQSAGEWTHVYEMLYEMRREGVTSAPSLRRDQIALWRRAKRELGLTRATQRTWVPPQVGRGRGRKKA</sequence>
<dbReference type="GeneID" id="19046579"/>
<dbReference type="STRING" id="2903.R1ERH4"/>
<dbReference type="Gene3D" id="1.25.40.10">
    <property type="entry name" value="Tetratricopeptide repeat domain"/>
    <property type="match status" value="2"/>
</dbReference>
<keyword evidence="5" id="KW-1185">Reference proteome</keyword>
<dbReference type="PROSITE" id="PS51375">
    <property type="entry name" value="PPR"/>
    <property type="match status" value="3"/>
</dbReference>
<dbReference type="PANTHER" id="PTHR47447:SF17">
    <property type="entry name" value="OS12G0638900 PROTEIN"/>
    <property type="match status" value="1"/>
</dbReference>
<keyword evidence="1" id="KW-0677">Repeat</keyword>
<feature type="repeat" description="PPR" evidence="2">
    <location>
        <begin position="108"/>
        <end position="142"/>
    </location>
</feature>
<dbReference type="AlphaFoldDB" id="A0A0D3K0E5"/>
<accession>A0A0D3K0E5</accession>
<name>A0A0D3K0E5_EMIH1</name>
<feature type="signal peptide" evidence="3">
    <location>
        <begin position="1"/>
        <end position="20"/>
    </location>
</feature>
<feature type="repeat" description="PPR" evidence="2">
    <location>
        <begin position="390"/>
        <end position="424"/>
    </location>
</feature>
<proteinExistence type="predicted"/>
<dbReference type="Pfam" id="PF13041">
    <property type="entry name" value="PPR_2"/>
    <property type="match status" value="1"/>
</dbReference>
<dbReference type="InterPro" id="IPR002885">
    <property type="entry name" value="PPR_rpt"/>
</dbReference>
<evidence type="ECO:0000256" key="1">
    <source>
        <dbReference type="ARBA" id="ARBA00022737"/>
    </source>
</evidence>
<reference evidence="4" key="2">
    <citation type="submission" date="2024-10" db="UniProtKB">
        <authorList>
            <consortium name="EnsemblProtists"/>
        </authorList>
    </citation>
    <scope>IDENTIFICATION</scope>
</reference>
<evidence type="ECO:0000313" key="4">
    <source>
        <dbReference type="EnsemblProtists" id="EOD29230"/>
    </source>
</evidence>
<dbReference type="PANTHER" id="PTHR47447">
    <property type="entry name" value="OS03G0856100 PROTEIN"/>
    <property type="match status" value="1"/>
</dbReference>
<feature type="repeat" description="PPR" evidence="2">
    <location>
        <begin position="355"/>
        <end position="389"/>
    </location>
</feature>
<evidence type="ECO:0000256" key="3">
    <source>
        <dbReference type="SAM" id="SignalP"/>
    </source>
</evidence>
<evidence type="ECO:0000256" key="2">
    <source>
        <dbReference type="PROSITE-ProRule" id="PRU00708"/>
    </source>
</evidence>
<dbReference type="Proteomes" id="UP000013827">
    <property type="component" value="Unassembled WGS sequence"/>
</dbReference>
<keyword evidence="3" id="KW-0732">Signal</keyword>
<dbReference type="NCBIfam" id="TIGR00756">
    <property type="entry name" value="PPR"/>
    <property type="match status" value="1"/>
</dbReference>